<evidence type="ECO:0000313" key="2">
    <source>
        <dbReference type="EMBL" id="ADM11801.1"/>
    </source>
</evidence>
<dbReference type="HOGENOM" id="CLU_079401_0_0_1"/>
<evidence type="ECO:0000256" key="1">
    <source>
        <dbReference type="SAM" id="MobiDB-lite"/>
    </source>
</evidence>
<feature type="compositionally biased region" description="Polar residues" evidence="1">
    <location>
        <begin position="8"/>
        <end position="22"/>
    </location>
</feature>
<protein>
    <submittedName>
        <fullName evidence="2">Vesicular transport protein</fullName>
    </submittedName>
</protein>
<dbReference type="AlphaFoldDB" id="E0S7W6"/>
<reference evidence="2 3" key="1">
    <citation type="journal article" date="2010" name="Nat. Commun.">
        <title>The complete sequence of the smallest known nuclear genome from the microsporidian Encephalitozoon intestinalis.</title>
        <authorList>
            <person name="Corradi N."/>
            <person name="Pombert J.-F."/>
            <person name="Farinelli L."/>
            <person name="Didier E.S."/>
            <person name="Keeling P.J."/>
        </authorList>
    </citation>
    <scope>NUCLEOTIDE SEQUENCE [LARGE SCALE GENOMIC DNA]</scope>
    <source>
        <strain evidence="2 3">ATCC 50506</strain>
    </source>
</reference>
<organism evidence="2 3">
    <name type="scientific">Encephalitozoon intestinalis (strain ATCC 50506)</name>
    <name type="common">Microsporidian parasite</name>
    <name type="synonym">Septata intestinalis</name>
    <dbReference type="NCBI Taxonomy" id="876142"/>
    <lineage>
        <taxon>Eukaryota</taxon>
        <taxon>Fungi</taxon>
        <taxon>Fungi incertae sedis</taxon>
        <taxon>Microsporidia</taxon>
        <taxon>Unikaryonidae</taxon>
        <taxon>Encephalitozoon</taxon>
    </lineage>
</organism>
<dbReference type="VEuPathDB" id="MicrosporidiaDB:Eint_070370"/>
<feature type="region of interest" description="Disordered" evidence="1">
    <location>
        <begin position="1"/>
        <end position="22"/>
    </location>
</feature>
<dbReference type="EMBL" id="CP001948">
    <property type="protein sequence ID" value="ADM11801.1"/>
    <property type="molecule type" value="Genomic_DNA"/>
</dbReference>
<evidence type="ECO:0000313" key="3">
    <source>
        <dbReference type="Proteomes" id="UP000002313"/>
    </source>
</evidence>
<dbReference type="OrthoDB" id="2196332at2759"/>
<dbReference type="GeneID" id="9697979"/>
<dbReference type="RefSeq" id="XP_003073161.1">
    <property type="nucleotide sequence ID" value="XM_003073115.1"/>
</dbReference>
<dbReference type="Proteomes" id="UP000002313">
    <property type="component" value="Chromosome VII"/>
</dbReference>
<accession>E0S7W6</accession>
<reference evidence="2 3" key="2">
    <citation type="journal article" date="2012" name="Proc. Natl. Acad. Sci. U.S.A.">
        <title>Gain and loss of multiple functionally related, horizontally transferred genes in the reduced genomes of two microsporidian parasites.</title>
        <authorList>
            <person name="Pombert J.-F."/>
            <person name="Selman M."/>
            <person name="Burki F."/>
            <person name="Bardell F.T."/>
            <person name="Farinelli L."/>
            <person name="Solter L.F."/>
            <person name="Whitman D.W."/>
            <person name="Weiss L.M."/>
            <person name="Corradi N."/>
            <person name="Keeling P.J."/>
        </authorList>
    </citation>
    <scope>NUCLEOTIDE SEQUENCE [LARGE SCALE GENOMIC DNA]</scope>
    <source>
        <strain evidence="2 3">ATCC 50506</strain>
    </source>
</reference>
<sequence>MEYLERSSVGNERSSGNVPDTDSSITILDIPLSISNAPQLKASSETQQNSFPKNLDSAFANHYFVFPQTLERFVNKIKDRKFVYKFSADQSLEIVECNNHKTVYSLGVIDLEKDGIEACGRNISFVVNRNKYRSSVKAREDKEYRKALEEGKKYVRKKNEYEKKMEEIYLTQIKNGRNFVFIDDPEDLPRELKAIVRHLYSESVHVPKTKTFSSNQKIEHLQNVLQNIPGIGINAARSLSLHFQSISNLHSFLKGDNSGLLKEFKVWDSDGKNSRPLGEKQSDKIRNIFVGNQERLVHPVQMEQN</sequence>
<proteinExistence type="predicted"/>
<keyword evidence="3" id="KW-1185">Reference proteome</keyword>
<name>E0S7W6_ENCIT</name>
<gene>
    <name evidence="2" type="ORF">Eint_070370</name>
</gene>
<dbReference type="KEGG" id="ein:Eint_070370"/>